<feature type="transmembrane region" description="Helical" evidence="12">
    <location>
        <begin position="457"/>
        <end position="476"/>
    </location>
</feature>
<dbReference type="EMBL" id="CP119945">
    <property type="protein sequence ID" value="WFC99728.1"/>
    <property type="molecule type" value="Genomic_DNA"/>
</dbReference>
<evidence type="ECO:0000256" key="7">
    <source>
        <dbReference type="ARBA" id="ARBA00023004"/>
    </source>
</evidence>
<feature type="transmembrane region" description="Helical" evidence="12">
    <location>
        <begin position="220"/>
        <end position="239"/>
    </location>
</feature>
<evidence type="ECO:0000256" key="3">
    <source>
        <dbReference type="ARBA" id="ARBA00022692"/>
    </source>
</evidence>
<keyword evidence="4" id="KW-0479">Metal-binding</keyword>
<keyword evidence="9 12" id="KW-0472">Membrane</keyword>
<accession>A0AAJ5YUV6</accession>
<comment type="catalytic activity">
    <reaction evidence="11">
        <text>Fe(II)-heme o + 2 A + H2O = Fe(II)-heme a + 2 AH2</text>
        <dbReference type="Rhea" id="RHEA:63388"/>
        <dbReference type="ChEBI" id="CHEBI:13193"/>
        <dbReference type="ChEBI" id="CHEBI:15377"/>
        <dbReference type="ChEBI" id="CHEBI:17499"/>
        <dbReference type="ChEBI" id="CHEBI:60530"/>
        <dbReference type="ChEBI" id="CHEBI:61715"/>
        <dbReference type="EC" id="1.17.99.9"/>
    </reaction>
    <physiologicalReaction direction="left-to-right" evidence="11">
        <dbReference type="Rhea" id="RHEA:63389"/>
    </physiologicalReaction>
</comment>
<evidence type="ECO:0000256" key="12">
    <source>
        <dbReference type="SAM" id="Phobius"/>
    </source>
</evidence>
<keyword evidence="5 12" id="KW-1133">Transmembrane helix</keyword>
<dbReference type="GO" id="GO:0016653">
    <property type="term" value="F:oxidoreductase activity, acting on NAD(P)H, heme protein as acceptor"/>
    <property type="evidence" value="ECO:0007669"/>
    <property type="project" value="TreeGrafter"/>
</dbReference>
<dbReference type="Pfam" id="PF02628">
    <property type="entry name" value="COX15-CtaA"/>
    <property type="match status" value="1"/>
</dbReference>
<feature type="transmembrane region" description="Helical" evidence="12">
    <location>
        <begin position="419"/>
        <end position="436"/>
    </location>
</feature>
<evidence type="ECO:0000256" key="10">
    <source>
        <dbReference type="ARBA" id="ARBA00044501"/>
    </source>
</evidence>
<sequence>MSLLRAQIACQPLLRGCYGLYRDASPARTCLSSFHTGSKLFKGHLPGCGDTLALKPYFTRSFTSFPIPRRFPTFRSARIESAAAWKTYATVAAPDPPLATRPIVAYHLLASAALVFLIIVVGGITRLTESGLSITEWNPGLKGMRLPTTDAEWNAEWDKYKNSPEFTMINQDMTLDDFKKIFMWEWSHRILGRVIGVFFGVPAIYFSLRRGMVTKDVRWKLLLITAGIGFQGLLGWLMVASGLKNPYEGEPATAQPHPDWTPRVSHFKLAAHLGTAFLVYMGMVYTAVNVLRDNGLARMTRAGAAADSAKLFIDRMSILNSSAVRRYRRVAAGLLGLVFATAMWGAFVAGLDAGMVYSEFPTMGEGRILPPQSELLDNRYAIRTQEPVRSPDVTKEPIQPTFSRLWLGNLTQNPVTVQAVHRFLGISTLLSMFGFLRYSKKMKPWLPSAAPRFAMGAVHMTGIQVLLGISTLIYMVPIPLAAMHQAGSVLVLTFMTCVLGVLRKPNQMLKTYAQMRSASKVHA</sequence>
<gene>
    <name evidence="13" type="primary">COX15</name>
    <name evidence="13" type="ORF">MYAM1_002473</name>
</gene>
<dbReference type="GO" id="GO:0005743">
    <property type="term" value="C:mitochondrial inner membrane"/>
    <property type="evidence" value="ECO:0007669"/>
    <property type="project" value="TreeGrafter"/>
</dbReference>
<keyword evidence="6" id="KW-0560">Oxidoreductase</keyword>
<comment type="cofactor">
    <cofactor evidence="1">
        <name>heme b</name>
        <dbReference type="ChEBI" id="CHEBI:60344"/>
    </cofactor>
</comment>
<name>A0AAJ5YUV6_9BASI</name>
<feature type="transmembrane region" description="Helical" evidence="12">
    <location>
        <begin position="269"/>
        <end position="291"/>
    </location>
</feature>
<reference evidence="13 14" key="1">
    <citation type="submission" date="2023-03" db="EMBL/GenBank/DDBJ databases">
        <title>Mating type loci evolution in Malassezia.</title>
        <authorList>
            <person name="Coelho M.A."/>
        </authorList>
    </citation>
    <scope>NUCLEOTIDE SEQUENCE [LARGE SCALE GENOMIC DNA]</scope>
    <source>
        <strain evidence="13 14">CBS 9725</strain>
    </source>
</reference>
<dbReference type="GO" id="GO:0120547">
    <property type="term" value="F:heme A synthase activity"/>
    <property type="evidence" value="ECO:0007669"/>
    <property type="project" value="UniProtKB-EC"/>
</dbReference>
<keyword evidence="7" id="KW-0408">Iron</keyword>
<dbReference type="GO" id="GO:0046872">
    <property type="term" value="F:metal ion binding"/>
    <property type="evidence" value="ECO:0007669"/>
    <property type="project" value="UniProtKB-KW"/>
</dbReference>
<dbReference type="InterPro" id="IPR003780">
    <property type="entry name" value="COX15/CtaA_fam"/>
</dbReference>
<dbReference type="PANTHER" id="PTHR23289">
    <property type="entry name" value="CYTOCHROME C OXIDASE ASSEMBLY PROTEIN COX15"/>
    <property type="match status" value="1"/>
</dbReference>
<proteinExistence type="predicted"/>
<evidence type="ECO:0000256" key="9">
    <source>
        <dbReference type="ARBA" id="ARBA00023136"/>
    </source>
</evidence>
<evidence type="ECO:0000256" key="5">
    <source>
        <dbReference type="ARBA" id="ARBA00022989"/>
    </source>
</evidence>
<keyword evidence="14" id="KW-1185">Reference proteome</keyword>
<evidence type="ECO:0000256" key="4">
    <source>
        <dbReference type="ARBA" id="ARBA00022723"/>
    </source>
</evidence>
<protein>
    <submittedName>
        <fullName evidence="13">Cytochrome c oxidase assembly protein cox15</fullName>
    </submittedName>
</protein>
<evidence type="ECO:0000256" key="8">
    <source>
        <dbReference type="ARBA" id="ARBA00023133"/>
    </source>
</evidence>
<feature type="transmembrane region" description="Helical" evidence="12">
    <location>
        <begin position="330"/>
        <end position="351"/>
    </location>
</feature>
<dbReference type="AlphaFoldDB" id="A0AAJ5YUV6"/>
<comment type="subcellular location">
    <subcellularLocation>
        <location evidence="2">Membrane</location>
        <topology evidence="2">Multi-pass membrane protein</topology>
    </subcellularLocation>
</comment>
<dbReference type="InterPro" id="IPR023754">
    <property type="entry name" value="HemeA_Synthase_type2"/>
</dbReference>
<evidence type="ECO:0000256" key="2">
    <source>
        <dbReference type="ARBA" id="ARBA00004141"/>
    </source>
</evidence>
<evidence type="ECO:0000313" key="13">
    <source>
        <dbReference type="EMBL" id="WFC99728.1"/>
    </source>
</evidence>
<dbReference type="GO" id="GO:0006784">
    <property type="term" value="P:heme A biosynthetic process"/>
    <property type="evidence" value="ECO:0007669"/>
    <property type="project" value="InterPro"/>
</dbReference>
<dbReference type="PANTHER" id="PTHR23289:SF2">
    <property type="entry name" value="CYTOCHROME C OXIDASE ASSEMBLY PROTEIN COX15 HOMOLOG"/>
    <property type="match status" value="1"/>
</dbReference>
<keyword evidence="3 12" id="KW-0812">Transmembrane</keyword>
<evidence type="ECO:0000256" key="1">
    <source>
        <dbReference type="ARBA" id="ARBA00001970"/>
    </source>
</evidence>
<keyword evidence="8" id="KW-0350">Heme biosynthesis</keyword>
<comment type="pathway">
    <text evidence="10">Porphyrin-containing compound metabolism; heme A biosynthesis; heme A from heme O: step 1/1.</text>
</comment>
<organism evidence="13 14">
    <name type="scientific">Malassezia yamatoensis</name>
    <dbReference type="NCBI Taxonomy" id="253288"/>
    <lineage>
        <taxon>Eukaryota</taxon>
        <taxon>Fungi</taxon>
        <taxon>Dikarya</taxon>
        <taxon>Basidiomycota</taxon>
        <taxon>Ustilaginomycotina</taxon>
        <taxon>Malasseziomycetes</taxon>
        <taxon>Malasseziales</taxon>
        <taxon>Malasseziaceae</taxon>
        <taxon>Malassezia</taxon>
    </lineage>
</organism>
<feature type="transmembrane region" description="Helical" evidence="12">
    <location>
        <begin position="190"/>
        <end position="208"/>
    </location>
</feature>
<feature type="transmembrane region" description="Helical" evidence="12">
    <location>
        <begin position="103"/>
        <end position="124"/>
    </location>
</feature>
<feature type="transmembrane region" description="Helical" evidence="12">
    <location>
        <begin position="482"/>
        <end position="502"/>
    </location>
</feature>
<evidence type="ECO:0000256" key="6">
    <source>
        <dbReference type="ARBA" id="ARBA00023002"/>
    </source>
</evidence>
<dbReference type="Proteomes" id="UP001219567">
    <property type="component" value="Chromosome 3"/>
</dbReference>
<evidence type="ECO:0000313" key="14">
    <source>
        <dbReference type="Proteomes" id="UP001219567"/>
    </source>
</evidence>
<evidence type="ECO:0000256" key="11">
    <source>
        <dbReference type="ARBA" id="ARBA00048044"/>
    </source>
</evidence>